<feature type="compositionally biased region" description="Acidic residues" evidence="1">
    <location>
        <begin position="158"/>
        <end position="172"/>
    </location>
</feature>
<gene>
    <name evidence="2" type="ORF">VTK73DRAFT_7008</name>
</gene>
<keyword evidence="3" id="KW-1185">Reference proteome</keyword>
<feature type="compositionally biased region" description="Basic and acidic residues" evidence="1">
    <location>
        <begin position="147"/>
        <end position="157"/>
    </location>
</feature>
<feature type="region of interest" description="Disordered" evidence="1">
    <location>
        <begin position="139"/>
        <end position="200"/>
    </location>
</feature>
<evidence type="ECO:0000313" key="2">
    <source>
        <dbReference type="EMBL" id="KAL1861585.1"/>
    </source>
</evidence>
<proteinExistence type="predicted"/>
<dbReference type="Proteomes" id="UP001586593">
    <property type="component" value="Unassembled WGS sequence"/>
</dbReference>
<protein>
    <submittedName>
        <fullName evidence="2">Uncharacterized protein</fullName>
    </submittedName>
</protein>
<evidence type="ECO:0000313" key="3">
    <source>
        <dbReference type="Proteomes" id="UP001586593"/>
    </source>
</evidence>
<feature type="region of interest" description="Disordered" evidence="1">
    <location>
        <begin position="70"/>
        <end position="95"/>
    </location>
</feature>
<feature type="compositionally biased region" description="Basic and acidic residues" evidence="1">
    <location>
        <begin position="78"/>
        <end position="95"/>
    </location>
</feature>
<name>A0ABR3WH74_9PEZI</name>
<feature type="non-terminal residue" evidence="2">
    <location>
        <position position="1"/>
    </location>
</feature>
<sequence>LAAAIARAQPGEVDVVEAAVLARHPRWAELCDVYGEPVVPGRRGVGRGGATVDSNSLEARLVGAELYLASRGGGGKQGSEKSPEEREAPRNRGNDVKFVRIPKSFDVYAVKGIVGRLFGLPPLRLRLVWETGEWDPVAGYDEEEMEQEGKGSERTGQGDDEDFMDSSDEEAWEAERERHEGQVGQDRSGAPARRRRRAGRWVKREVELRDGPRQFGYCVDGSEVRIRVEVQ</sequence>
<dbReference type="EMBL" id="JAZHXJ010000419">
    <property type="protein sequence ID" value="KAL1861585.1"/>
    <property type="molecule type" value="Genomic_DNA"/>
</dbReference>
<comment type="caution">
    <text evidence="2">The sequence shown here is derived from an EMBL/GenBank/DDBJ whole genome shotgun (WGS) entry which is preliminary data.</text>
</comment>
<organism evidence="2 3">
    <name type="scientific">Phialemonium thermophilum</name>
    <dbReference type="NCBI Taxonomy" id="223376"/>
    <lineage>
        <taxon>Eukaryota</taxon>
        <taxon>Fungi</taxon>
        <taxon>Dikarya</taxon>
        <taxon>Ascomycota</taxon>
        <taxon>Pezizomycotina</taxon>
        <taxon>Sordariomycetes</taxon>
        <taxon>Sordariomycetidae</taxon>
        <taxon>Cephalothecales</taxon>
        <taxon>Cephalothecaceae</taxon>
        <taxon>Phialemonium</taxon>
    </lineage>
</organism>
<evidence type="ECO:0000256" key="1">
    <source>
        <dbReference type="SAM" id="MobiDB-lite"/>
    </source>
</evidence>
<accession>A0ABR3WH74</accession>
<reference evidence="2 3" key="1">
    <citation type="journal article" date="2024" name="Commun. Biol.">
        <title>Comparative genomic analysis of thermophilic fungi reveals convergent evolutionary adaptations and gene losses.</title>
        <authorList>
            <person name="Steindorff A.S."/>
            <person name="Aguilar-Pontes M.V."/>
            <person name="Robinson A.J."/>
            <person name="Andreopoulos B."/>
            <person name="LaButti K."/>
            <person name="Kuo A."/>
            <person name="Mondo S."/>
            <person name="Riley R."/>
            <person name="Otillar R."/>
            <person name="Haridas S."/>
            <person name="Lipzen A."/>
            <person name="Grimwood J."/>
            <person name="Schmutz J."/>
            <person name="Clum A."/>
            <person name="Reid I.D."/>
            <person name="Moisan M.C."/>
            <person name="Butler G."/>
            <person name="Nguyen T.T.M."/>
            <person name="Dewar K."/>
            <person name="Conant G."/>
            <person name="Drula E."/>
            <person name="Henrissat B."/>
            <person name="Hansel C."/>
            <person name="Singer S."/>
            <person name="Hutchinson M.I."/>
            <person name="de Vries R.P."/>
            <person name="Natvig D.O."/>
            <person name="Powell A.J."/>
            <person name="Tsang A."/>
            <person name="Grigoriev I.V."/>
        </authorList>
    </citation>
    <scope>NUCLEOTIDE SEQUENCE [LARGE SCALE GENOMIC DNA]</scope>
    <source>
        <strain evidence="2 3">ATCC 24622</strain>
    </source>
</reference>